<evidence type="ECO:0000256" key="2">
    <source>
        <dbReference type="SAM" id="Phobius"/>
    </source>
</evidence>
<gene>
    <name evidence="3" type="ORF">BJ322DRAFT_1111509</name>
</gene>
<evidence type="ECO:0000313" key="3">
    <source>
        <dbReference type="EMBL" id="KAF9781584.1"/>
    </source>
</evidence>
<reference evidence="3" key="1">
    <citation type="journal article" date="2020" name="Nat. Commun.">
        <title>Large-scale genome sequencing of mycorrhizal fungi provides insights into the early evolution of symbiotic traits.</title>
        <authorList>
            <person name="Miyauchi S."/>
            <person name="Kiss E."/>
            <person name="Kuo A."/>
            <person name="Drula E."/>
            <person name="Kohler A."/>
            <person name="Sanchez-Garcia M."/>
            <person name="Morin E."/>
            <person name="Andreopoulos B."/>
            <person name="Barry K.W."/>
            <person name="Bonito G."/>
            <person name="Buee M."/>
            <person name="Carver A."/>
            <person name="Chen C."/>
            <person name="Cichocki N."/>
            <person name="Clum A."/>
            <person name="Culley D."/>
            <person name="Crous P.W."/>
            <person name="Fauchery L."/>
            <person name="Girlanda M."/>
            <person name="Hayes R.D."/>
            <person name="Keri Z."/>
            <person name="LaButti K."/>
            <person name="Lipzen A."/>
            <person name="Lombard V."/>
            <person name="Magnuson J."/>
            <person name="Maillard F."/>
            <person name="Murat C."/>
            <person name="Nolan M."/>
            <person name="Ohm R.A."/>
            <person name="Pangilinan J."/>
            <person name="Pereira M.F."/>
            <person name="Perotto S."/>
            <person name="Peter M."/>
            <person name="Pfister S."/>
            <person name="Riley R."/>
            <person name="Sitrit Y."/>
            <person name="Stielow J.B."/>
            <person name="Szollosi G."/>
            <person name="Zifcakova L."/>
            <person name="Stursova M."/>
            <person name="Spatafora J.W."/>
            <person name="Tedersoo L."/>
            <person name="Vaario L.M."/>
            <person name="Yamada A."/>
            <person name="Yan M."/>
            <person name="Wang P."/>
            <person name="Xu J."/>
            <person name="Bruns T."/>
            <person name="Baldrian P."/>
            <person name="Vilgalys R."/>
            <person name="Dunand C."/>
            <person name="Henrissat B."/>
            <person name="Grigoriev I.V."/>
            <person name="Hibbett D."/>
            <person name="Nagy L.G."/>
            <person name="Martin F.M."/>
        </authorList>
    </citation>
    <scope>NUCLEOTIDE SEQUENCE</scope>
    <source>
        <strain evidence="3">UH-Tt-Lm1</strain>
    </source>
</reference>
<comment type="caution">
    <text evidence="3">The sequence shown here is derived from an EMBL/GenBank/DDBJ whole genome shotgun (WGS) entry which is preliminary data.</text>
</comment>
<keyword evidence="2" id="KW-0812">Transmembrane</keyword>
<feature type="region of interest" description="Disordered" evidence="1">
    <location>
        <begin position="296"/>
        <end position="319"/>
    </location>
</feature>
<protein>
    <submittedName>
        <fullName evidence="3">Uncharacterized protein</fullName>
    </submittedName>
</protein>
<dbReference type="Proteomes" id="UP000736335">
    <property type="component" value="Unassembled WGS sequence"/>
</dbReference>
<dbReference type="AlphaFoldDB" id="A0A9P6H8Y3"/>
<evidence type="ECO:0000313" key="4">
    <source>
        <dbReference type="Proteomes" id="UP000736335"/>
    </source>
</evidence>
<evidence type="ECO:0000256" key="1">
    <source>
        <dbReference type="SAM" id="MobiDB-lite"/>
    </source>
</evidence>
<sequence>MQTSTSTALLCTPRVAHNYLGSSSQKPSSTVQPDFETMPVLRKHPAGHTSGAFNEGYHFHPSRSNKKIIKITARVPTNETLSNPRYIAVEEKFTRTRTSLAIHDCRVVFGKDMYLVTAYWDQKAVANRSVFTTTGEVWRGEIVVTCPGRYIPYNKRVKNGPAVNTAVKVFVKDFKAHRANGTRIPTSILGKILPSYRFLPKLPTRPYPPAISVLLMLNAVVARRSSVYGPISVSGTAGETGGNGDTTGQRAASETRDLAPGANILVRSSSFVSRGVVFTRPSTDSIERIATIEEVDESENDVGPAEVPEDQRHTDTTSNDFSAQDAIRIASATAPPLPALPANRNNSHAWIRYSISTHPGRPPTWVLKIRIKKSFLCSLILVTALVVLFLIHIAYVSVGPYLDPMKIRCFSSCAPRV</sequence>
<keyword evidence="4" id="KW-1185">Reference proteome</keyword>
<feature type="transmembrane region" description="Helical" evidence="2">
    <location>
        <begin position="375"/>
        <end position="395"/>
    </location>
</feature>
<keyword evidence="2" id="KW-1133">Transmembrane helix</keyword>
<accession>A0A9P6H8Y3</accession>
<name>A0A9P6H8Y3_9AGAM</name>
<keyword evidence="2" id="KW-0472">Membrane</keyword>
<reference evidence="3" key="2">
    <citation type="submission" date="2020-11" db="EMBL/GenBank/DDBJ databases">
        <authorList>
            <consortium name="DOE Joint Genome Institute"/>
            <person name="Kuo A."/>
            <person name="Miyauchi S."/>
            <person name="Kiss E."/>
            <person name="Drula E."/>
            <person name="Kohler A."/>
            <person name="Sanchez-Garcia M."/>
            <person name="Andreopoulos B."/>
            <person name="Barry K.W."/>
            <person name="Bonito G."/>
            <person name="Buee M."/>
            <person name="Carver A."/>
            <person name="Chen C."/>
            <person name="Cichocki N."/>
            <person name="Clum A."/>
            <person name="Culley D."/>
            <person name="Crous P.W."/>
            <person name="Fauchery L."/>
            <person name="Girlanda M."/>
            <person name="Hayes R."/>
            <person name="Keri Z."/>
            <person name="Labutti K."/>
            <person name="Lipzen A."/>
            <person name="Lombard V."/>
            <person name="Magnuson J."/>
            <person name="Maillard F."/>
            <person name="Morin E."/>
            <person name="Murat C."/>
            <person name="Nolan M."/>
            <person name="Ohm R."/>
            <person name="Pangilinan J."/>
            <person name="Pereira M."/>
            <person name="Perotto S."/>
            <person name="Peter M."/>
            <person name="Riley R."/>
            <person name="Sitrit Y."/>
            <person name="Stielow B."/>
            <person name="Szollosi G."/>
            <person name="Zifcakova L."/>
            <person name="Stursova M."/>
            <person name="Spatafora J.W."/>
            <person name="Tedersoo L."/>
            <person name="Vaario L.-M."/>
            <person name="Yamada A."/>
            <person name="Yan M."/>
            <person name="Wang P."/>
            <person name="Xu J."/>
            <person name="Bruns T."/>
            <person name="Baldrian P."/>
            <person name="Vilgalys R."/>
            <person name="Henrissat B."/>
            <person name="Grigoriev I.V."/>
            <person name="Hibbett D."/>
            <person name="Nagy L.G."/>
            <person name="Martin F.M."/>
        </authorList>
    </citation>
    <scope>NUCLEOTIDE SEQUENCE</scope>
    <source>
        <strain evidence="3">UH-Tt-Lm1</strain>
    </source>
</reference>
<proteinExistence type="predicted"/>
<organism evidence="3 4">
    <name type="scientific">Thelephora terrestris</name>
    <dbReference type="NCBI Taxonomy" id="56493"/>
    <lineage>
        <taxon>Eukaryota</taxon>
        <taxon>Fungi</taxon>
        <taxon>Dikarya</taxon>
        <taxon>Basidiomycota</taxon>
        <taxon>Agaricomycotina</taxon>
        <taxon>Agaricomycetes</taxon>
        <taxon>Thelephorales</taxon>
        <taxon>Thelephoraceae</taxon>
        <taxon>Thelephora</taxon>
    </lineage>
</organism>
<dbReference type="OrthoDB" id="3038836at2759"/>
<dbReference type="EMBL" id="WIUZ02000013">
    <property type="protein sequence ID" value="KAF9781584.1"/>
    <property type="molecule type" value="Genomic_DNA"/>
</dbReference>
<feature type="region of interest" description="Disordered" evidence="1">
    <location>
        <begin position="232"/>
        <end position="253"/>
    </location>
</feature>